<keyword evidence="2" id="KW-1133">Transmembrane helix</keyword>
<feature type="transmembrane region" description="Helical" evidence="2">
    <location>
        <begin position="151"/>
        <end position="175"/>
    </location>
</feature>
<dbReference type="EMBL" id="QEKW01000013">
    <property type="protein sequence ID" value="PVZ06279.1"/>
    <property type="molecule type" value="Genomic_DNA"/>
</dbReference>
<reference evidence="3 4" key="1">
    <citation type="submission" date="2018-04" db="EMBL/GenBank/DDBJ databases">
        <title>Genomic Encyclopedia of Type Strains, Phase IV (KMG-IV): sequencing the most valuable type-strain genomes for metagenomic binning, comparative biology and taxonomic classification.</title>
        <authorList>
            <person name="Goeker M."/>
        </authorList>
    </citation>
    <scope>NUCLEOTIDE SEQUENCE [LARGE SCALE GENOMIC DNA]</scope>
    <source>
        <strain evidence="3 4">DSM 45771</strain>
    </source>
</reference>
<evidence type="ECO:0000313" key="3">
    <source>
        <dbReference type="EMBL" id="PVZ06279.1"/>
    </source>
</evidence>
<feature type="transmembrane region" description="Helical" evidence="2">
    <location>
        <begin position="120"/>
        <end position="139"/>
    </location>
</feature>
<dbReference type="OrthoDB" id="4479226at2"/>
<feature type="transmembrane region" description="Helical" evidence="2">
    <location>
        <begin position="79"/>
        <end position="99"/>
    </location>
</feature>
<evidence type="ECO:0000313" key="4">
    <source>
        <dbReference type="Proteomes" id="UP000245639"/>
    </source>
</evidence>
<dbReference type="RefSeq" id="WP_116710042.1">
    <property type="nucleotide sequence ID" value="NZ_QEKW01000013.1"/>
</dbReference>
<keyword evidence="2" id="KW-0812">Transmembrane</keyword>
<comment type="caution">
    <text evidence="3">The sequence shown here is derived from an EMBL/GenBank/DDBJ whole genome shotgun (WGS) entry which is preliminary data.</text>
</comment>
<feature type="transmembrane region" description="Helical" evidence="2">
    <location>
        <begin position="54"/>
        <end position="73"/>
    </location>
</feature>
<sequence>MDPFGIEFGKTLGQLVGEDRVAFAWVALFWHLAAVVVVYLVIRYGNRYRRLFAAYFALDYLWLVGFVGIWVSVELYERMGAVALAVYGATPVFLLVIALQWLRELRAPTLDLDFRHIEKWRLLVAVPLAVWGFWYPPYIYGVRLVFDPAELLFGAYGLMGCPTTMVALSLLFLVYPAGGRQLFHLLTAYAVFVGAAMVALLYVPDIPFFALGVASLALVGWVRHRDRSVERNTRPATPSPTEESAEDSPKLRADASKGRQNR</sequence>
<keyword evidence="2" id="KW-0472">Membrane</keyword>
<feature type="region of interest" description="Disordered" evidence="1">
    <location>
        <begin position="229"/>
        <end position="262"/>
    </location>
</feature>
<feature type="transmembrane region" description="Helical" evidence="2">
    <location>
        <begin position="182"/>
        <end position="202"/>
    </location>
</feature>
<name>A0A2U1F2C4_9PSEU</name>
<protein>
    <submittedName>
        <fullName evidence="3">Uncharacterized protein</fullName>
    </submittedName>
</protein>
<feature type="transmembrane region" description="Helical" evidence="2">
    <location>
        <begin position="22"/>
        <end position="42"/>
    </location>
</feature>
<feature type="transmembrane region" description="Helical" evidence="2">
    <location>
        <begin position="208"/>
        <end position="224"/>
    </location>
</feature>
<dbReference type="AlphaFoldDB" id="A0A2U1F2C4"/>
<evidence type="ECO:0000256" key="2">
    <source>
        <dbReference type="SAM" id="Phobius"/>
    </source>
</evidence>
<accession>A0A2U1F2C4</accession>
<organism evidence="3 4">
    <name type="scientific">Actinomycetospora cinnamomea</name>
    <dbReference type="NCBI Taxonomy" id="663609"/>
    <lineage>
        <taxon>Bacteria</taxon>
        <taxon>Bacillati</taxon>
        <taxon>Actinomycetota</taxon>
        <taxon>Actinomycetes</taxon>
        <taxon>Pseudonocardiales</taxon>
        <taxon>Pseudonocardiaceae</taxon>
        <taxon>Actinomycetospora</taxon>
    </lineage>
</organism>
<gene>
    <name evidence="3" type="ORF">C8D89_11317</name>
</gene>
<evidence type="ECO:0000256" key="1">
    <source>
        <dbReference type="SAM" id="MobiDB-lite"/>
    </source>
</evidence>
<keyword evidence="4" id="KW-1185">Reference proteome</keyword>
<proteinExistence type="predicted"/>
<dbReference type="Proteomes" id="UP000245639">
    <property type="component" value="Unassembled WGS sequence"/>
</dbReference>
<feature type="compositionally biased region" description="Basic and acidic residues" evidence="1">
    <location>
        <begin position="247"/>
        <end position="262"/>
    </location>
</feature>